<name>A0A6A6W4C9_9PEZI</name>
<feature type="region of interest" description="Disordered" evidence="1">
    <location>
        <begin position="138"/>
        <end position="211"/>
    </location>
</feature>
<protein>
    <submittedName>
        <fullName evidence="2">Uncharacterized protein</fullName>
    </submittedName>
</protein>
<feature type="compositionally biased region" description="Acidic residues" evidence="1">
    <location>
        <begin position="478"/>
        <end position="487"/>
    </location>
</feature>
<evidence type="ECO:0000256" key="1">
    <source>
        <dbReference type="SAM" id="MobiDB-lite"/>
    </source>
</evidence>
<reference evidence="2" key="1">
    <citation type="journal article" date="2020" name="Stud. Mycol.">
        <title>101 Dothideomycetes genomes: a test case for predicting lifestyles and emergence of pathogens.</title>
        <authorList>
            <person name="Haridas S."/>
            <person name="Albert R."/>
            <person name="Binder M."/>
            <person name="Bloem J."/>
            <person name="Labutti K."/>
            <person name="Salamov A."/>
            <person name="Andreopoulos B."/>
            <person name="Baker S."/>
            <person name="Barry K."/>
            <person name="Bills G."/>
            <person name="Bluhm B."/>
            <person name="Cannon C."/>
            <person name="Castanera R."/>
            <person name="Culley D."/>
            <person name="Daum C."/>
            <person name="Ezra D."/>
            <person name="Gonzalez J."/>
            <person name="Henrissat B."/>
            <person name="Kuo A."/>
            <person name="Liang C."/>
            <person name="Lipzen A."/>
            <person name="Lutzoni F."/>
            <person name="Magnuson J."/>
            <person name="Mondo S."/>
            <person name="Nolan M."/>
            <person name="Ohm R."/>
            <person name="Pangilinan J."/>
            <person name="Park H.-J."/>
            <person name="Ramirez L."/>
            <person name="Alfaro M."/>
            <person name="Sun H."/>
            <person name="Tritt A."/>
            <person name="Yoshinaga Y."/>
            <person name="Zwiers L.-H."/>
            <person name="Turgeon B."/>
            <person name="Goodwin S."/>
            <person name="Spatafora J."/>
            <person name="Crous P."/>
            <person name="Grigoriev I."/>
        </authorList>
    </citation>
    <scope>NUCLEOTIDE SEQUENCE</scope>
    <source>
        <strain evidence="2">CBS 121739</strain>
    </source>
</reference>
<dbReference type="AlphaFoldDB" id="A0A6A6W4C9"/>
<dbReference type="EMBL" id="ML996574">
    <property type="protein sequence ID" value="KAF2756826.1"/>
    <property type="molecule type" value="Genomic_DNA"/>
</dbReference>
<dbReference type="OrthoDB" id="3945111at2759"/>
<evidence type="ECO:0000313" key="2">
    <source>
        <dbReference type="EMBL" id="KAF2756826.1"/>
    </source>
</evidence>
<dbReference type="Proteomes" id="UP000799437">
    <property type="component" value="Unassembled WGS sequence"/>
</dbReference>
<proteinExistence type="predicted"/>
<feature type="region of interest" description="Disordered" evidence="1">
    <location>
        <begin position="345"/>
        <end position="425"/>
    </location>
</feature>
<sequence>MAIPTTRLEFSDFHRRPRSNSFGQPGPLHIDIPSQPLGHTYDTTFHGSCSRCHHWHDGIPFKVLNAPEEFTGLHCHKCNHKMCGLGRTSTHASLASQNTIPDPLRYPVESEILSGTIAEQHEESESMRHGGLAISIADESGDSTFDDVDHLSCGRDRKSQASIHPPSPSLLSPNDFHDQPILRDYPGPPPNDVEEPLFPHSQPSELPRRGFFKDKLKKGIKRAVNKVGYDIVRLSPTSPHEFEATTKPPVIGHEGASKVTMTHGVHSQPSPPPSPETRISPRLSPVPRLHTYKHPKGHIPPTDELIHECRQAMTTKASAHRSVSAHPTSYNIPLASSVADDNNAIEDCQLPSNNSQSGRSDSYSQHQDIVYNEDNSEHQSSSLATDRDRESGIGNEVSDASHRSMTTTAISSQSSAGHPSISDLPDFALASPGGVSGRDDQLFEHVGSQVLLAEPYPSNLRISTDSEGLGIQLRYDMPQDDTNEEDGGLTPVAANGGGSRRSSLPFLEPPVSPEDIIERREQLHNGTEPQLRGSIDNDSLTANYGSETPHQDE</sequence>
<feature type="compositionally biased region" description="Polar residues" evidence="1">
    <location>
        <begin position="403"/>
        <end position="417"/>
    </location>
</feature>
<accession>A0A6A6W4C9</accession>
<gene>
    <name evidence="2" type="ORF">EJ05DRAFT_44988</name>
</gene>
<feature type="compositionally biased region" description="Basic and acidic residues" evidence="1">
    <location>
        <begin position="147"/>
        <end position="159"/>
    </location>
</feature>
<dbReference type="RefSeq" id="XP_033599277.1">
    <property type="nucleotide sequence ID" value="XM_033742350.1"/>
</dbReference>
<dbReference type="GeneID" id="54483404"/>
<feature type="region of interest" description="Disordered" evidence="1">
    <location>
        <begin position="260"/>
        <end position="300"/>
    </location>
</feature>
<organism evidence="2 3">
    <name type="scientific">Pseudovirgaria hyperparasitica</name>
    <dbReference type="NCBI Taxonomy" id="470096"/>
    <lineage>
        <taxon>Eukaryota</taxon>
        <taxon>Fungi</taxon>
        <taxon>Dikarya</taxon>
        <taxon>Ascomycota</taxon>
        <taxon>Pezizomycotina</taxon>
        <taxon>Dothideomycetes</taxon>
        <taxon>Dothideomycetes incertae sedis</taxon>
        <taxon>Acrospermales</taxon>
        <taxon>Acrospermaceae</taxon>
        <taxon>Pseudovirgaria</taxon>
    </lineage>
</organism>
<feature type="compositionally biased region" description="Polar residues" evidence="1">
    <location>
        <begin position="350"/>
        <end position="367"/>
    </location>
</feature>
<evidence type="ECO:0000313" key="3">
    <source>
        <dbReference type="Proteomes" id="UP000799437"/>
    </source>
</evidence>
<feature type="region of interest" description="Disordered" evidence="1">
    <location>
        <begin position="477"/>
        <end position="553"/>
    </location>
</feature>
<keyword evidence="3" id="KW-1185">Reference proteome</keyword>
<feature type="compositionally biased region" description="Polar residues" evidence="1">
    <location>
        <begin position="536"/>
        <end position="553"/>
    </location>
</feature>